<dbReference type="CDD" id="cd08010">
    <property type="entry name" value="MltG_like"/>
    <property type="match status" value="1"/>
</dbReference>
<evidence type="ECO:0000313" key="9">
    <source>
        <dbReference type="Proteomes" id="UP000192342"/>
    </source>
</evidence>
<dbReference type="GO" id="GO:0071555">
    <property type="term" value="P:cell wall organization"/>
    <property type="evidence" value="ECO:0007669"/>
    <property type="project" value="UniProtKB-KW"/>
</dbReference>
<name>A0A1Y1SC84_9GAMM</name>
<gene>
    <name evidence="7" type="primary">mltG</name>
    <name evidence="8" type="ORF">ATO7_13208</name>
</gene>
<evidence type="ECO:0000256" key="3">
    <source>
        <dbReference type="ARBA" id="ARBA00022989"/>
    </source>
</evidence>
<organism evidence="8 9">
    <name type="scientific">Oceanococcus atlanticus</name>
    <dbReference type="NCBI Taxonomy" id="1317117"/>
    <lineage>
        <taxon>Bacteria</taxon>
        <taxon>Pseudomonadati</taxon>
        <taxon>Pseudomonadota</taxon>
        <taxon>Gammaproteobacteria</taxon>
        <taxon>Chromatiales</taxon>
        <taxon>Oceanococcaceae</taxon>
        <taxon>Oceanococcus</taxon>
    </lineage>
</organism>
<comment type="caution">
    <text evidence="8">The sequence shown here is derived from an EMBL/GenBank/DDBJ whole genome shotgun (WGS) entry which is preliminary data.</text>
</comment>
<dbReference type="NCBIfam" id="TIGR00247">
    <property type="entry name" value="endolytic transglycosylase MltG"/>
    <property type="match status" value="1"/>
</dbReference>
<comment type="catalytic activity">
    <reaction evidence="7">
        <text>a peptidoglycan chain = a peptidoglycan chain with N-acetyl-1,6-anhydromuramyl-[peptide] at the reducing end + a peptidoglycan chain with N-acetylglucosamine at the non-reducing end.</text>
        <dbReference type="EC" id="4.2.2.29"/>
    </reaction>
</comment>
<feature type="site" description="Important for catalytic activity" evidence="7">
    <location>
        <position position="221"/>
    </location>
</feature>
<dbReference type="PANTHER" id="PTHR30518">
    <property type="entry name" value="ENDOLYTIC MUREIN TRANSGLYCOSYLASE"/>
    <property type="match status" value="1"/>
</dbReference>
<evidence type="ECO:0000256" key="1">
    <source>
        <dbReference type="ARBA" id="ARBA00022475"/>
    </source>
</evidence>
<dbReference type="GO" id="GO:0005886">
    <property type="term" value="C:plasma membrane"/>
    <property type="evidence" value="ECO:0007669"/>
    <property type="project" value="UniProtKB-UniRule"/>
</dbReference>
<dbReference type="Proteomes" id="UP000192342">
    <property type="component" value="Unassembled WGS sequence"/>
</dbReference>
<keyword evidence="2 7" id="KW-0812">Transmembrane</keyword>
<dbReference type="Pfam" id="PF02618">
    <property type="entry name" value="YceG"/>
    <property type="match status" value="1"/>
</dbReference>
<keyword evidence="4 7" id="KW-0472">Membrane</keyword>
<keyword evidence="6 7" id="KW-0961">Cell wall biogenesis/degradation</keyword>
<evidence type="ECO:0000256" key="6">
    <source>
        <dbReference type="ARBA" id="ARBA00023316"/>
    </source>
</evidence>
<keyword evidence="7" id="KW-0997">Cell inner membrane</keyword>
<dbReference type="GO" id="GO:0009252">
    <property type="term" value="P:peptidoglycan biosynthetic process"/>
    <property type="evidence" value="ECO:0007669"/>
    <property type="project" value="UniProtKB-UniRule"/>
</dbReference>
<dbReference type="PANTHER" id="PTHR30518:SF2">
    <property type="entry name" value="ENDOLYTIC MUREIN TRANSGLYCOSYLASE"/>
    <property type="match status" value="1"/>
</dbReference>
<dbReference type="AlphaFoldDB" id="A0A1Y1SC84"/>
<comment type="function">
    <text evidence="7">Functions as a peptidoglycan terminase that cleaves nascent peptidoglycan strands endolytically to terminate their elongation.</text>
</comment>
<dbReference type="InterPro" id="IPR003770">
    <property type="entry name" value="MLTG-like"/>
</dbReference>
<dbReference type="EC" id="4.2.2.29" evidence="7"/>
<keyword evidence="1 7" id="KW-1003">Cell membrane</keyword>
<evidence type="ECO:0000256" key="7">
    <source>
        <dbReference type="HAMAP-Rule" id="MF_02065"/>
    </source>
</evidence>
<evidence type="ECO:0000313" key="8">
    <source>
        <dbReference type="EMBL" id="ORE86257.1"/>
    </source>
</evidence>
<protein>
    <recommendedName>
        <fullName evidence="7">Endolytic murein transglycosylase</fullName>
        <ecNumber evidence="7">4.2.2.29</ecNumber>
    </recommendedName>
    <alternativeName>
        <fullName evidence="7">Peptidoglycan lytic transglycosylase</fullName>
    </alternativeName>
    <alternativeName>
        <fullName evidence="7">Peptidoglycan polymerization terminase</fullName>
    </alternativeName>
</protein>
<dbReference type="RefSeq" id="WP_083562469.1">
    <property type="nucleotide sequence ID" value="NZ_AQQV01000003.1"/>
</dbReference>
<dbReference type="STRING" id="1317117.ATO7_13208"/>
<reference evidence="8 9" key="1">
    <citation type="submission" date="2013-04" db="EMBL/GenBank/DDBJ databases">
        <title>Oceanococcus atlanticus 22II-S10r2 Genome Sequencing.</title>
        <authorList>
            <person name="Lai Q."/>
            <person name="Li G."/>
            <person name="Shao Z."/>
        </authorList>
    </citation>
    <scope>NUCLEOTIDE SEQUENCE [LARGE SCALE GENOMIC DNA]</scope>
    <source>
        <strain evidence="8 9">22II-S10r2</strain>
    </source>
</reference>
<evidence type="ECO:0000256" key="4">
    <source>
        <dbReference type="ARBA" id="ARBA00023136"/>
    </source>
</evidence>
<keyword evidence="5 7" id="KW-0456">Lyase</keyword>
<accession>A0A1Y1SC84</accession>
<keyword evidence="9" id="KW-1185">Reference proteome</keyword>
<evidence type="ECO:0000256" key="2">
    <source>
        <dbReference type="ARBA" id="ARBA00022692"/>
    </source>
</evidence>
<proteinExistence type="inferred from homology"/>
<sequence length="338" mass="38069">MSKARALVTGLVLIATVVAIGLWLDYLRFARTPLNLSDEQRIEVPQGRSQTALVREWAKQGWLSHGLRDQLWLRAHNRIEAGARELKLGEYALRPGQSLLEALAMIRAGEVISYRLTIIEGWTYAQLRAALREQPRLEQHTVDWDDARLMAALDKADVHPEGQFLPETYTYTAGVSDLDLLRQASQALDKVLSQAWAERQDDLPLQTPQQALTLASIIEKETALAEERELIAGVFVQRLRKGMRLQTDPTVIYGLGDAFDGNLRRRDLRTDTPYNTYTRHGLPPGPIALAGRASIHAALNPQDTDKLYFVATGENGRHHFSASLNEHNAAVRRYQLKR</sequence>
<comment type="similarity">
    <text evidence="7">Belongs to the transglycosylase MltG family.</text>
</comment>
<dbReference type="OrthoDB" id="9814591at2"/>
<keyword evidence="3 7" id="KW-1133">Transmembrane helix</keyword>
<dbReference type="HAMAP" id="MF_02065">
    <property type="entry name" value="MltG"/>
    <property type="match status" value="1"/>
</dbReference>
<dbReference type="Gene3D" id="3.30.160.60">
    <property type="entry name" value="Classic Zinc Finger"/>
    <property type="match status" value="1"/>
</dbReference>
<dbReference type="EMBL" id="AQQV01000003">
    <property type="protein sequence ID" value="ORE86257.1"/>
    <property type="molecule type" value="Genomic_DNA"/>
</dbReference>
<dbReference type="GO" id="GO:0008932">
    <property type="term" value="F:lytic endotransglycosylase activity"/>
    <property type="evidence" value="ECO:0007669"/>
    <property type="project" value="UniProtKB-UniRule"/>
</dbReference>
<evidence type="ECO:0000256" key="5">
    <source>
        <dbReference type="ARBA" id="ARBA00023239"/>
    </source>
</evidence>